<dbReference type="EMBL" id="JACHOQ010000003">
    <property type="protein sequence ID" value="MBB5740235.1"/>
    <property type="molecule type" value="Genomic_DNA"/>
</dbReference>
<accession>A0A7W9C6X7</accession>
<name>A0A7W9C6X7_9CAUL</name>
<dbReference type="Pfam" id="PF20283">
    <property type="entry name" value="CTD7"/>
    <property type="match status" value="1"/>
</dbReference>
<evidence type="ECO:0000259" key="1">
    <source>
        <dbReference type="Pfam" id="PF20283"/>
    </source>
</evidence>
<evidence type="ECO:0000313" key="2">
    <source>
        <dbReference type="EMBL" id="MBB5740235.1"/>
    </source>
</evidence>
<sequence>MAAINNTAAPQAAGYILQLERALHHLAHAGVGAVIAVEHLDDVVVLKDGKAVVQEQDKSTATPSARLLSDRSKAIWRTLEIWLLQQETPEAIACERYLFFVNRPVETAISTLLKKRKLGEASAAQVLVALRAEGTAPSKKTTKVTQAQALIDRVLQRSDDELLDLIGRIEIVEAGDPAEDRAAMANGLGLSPRANAEDILDGLLGWLTRLVREEWNAGRPGMVSRAAILLQKDALQARQARSRLLPRAASDVRVSDADRAGALSRTFVEHLGRIEAQDEDVVDAVDHFLKFNAEKHRLVIEGEVADGEWRDRGDRLRTRWQNLMRRRTREMKPKPPTEIGQAVLADATYDHQEPLDGQPCGELYMTSGHYHRLADENQVWWDPNYSPEPSGED</sequence>
<evidence type="ECO:0000313" key="3">
    <source>
        <dbReference type="Proteomes" id="UP000527324"/>
    </source>
</evidence>
<gene>
    <name evidence="2" type="ORF">GGQ93_001949</name>
</gene>
<comment type="caution">
    <text evidence="2">The sequence shown here is derived from an EMBL/GenBank/DDBJ whole genome shotgun (WGS) entry which is preliminary data.</text>
</comment>
<proteinExistence type="predicted"/>
<dbReference type="InterPro" id="IPR046913">
    <property type="entry name" value="ABC-3C_CTD7"/>
</dbReference>
<reference evidence="2 3" key="1">
    <citation type="submission" date="2020-08" db="EMBL/GenBank/DDBJ databases">
        <title>Genomic Encyclopedia of Type Strains, Phase IV (KMG-IV): sequencing the most valuable type-strain genomes for metagenomic binning, comparative biology and taxonomic classification.</title>
        <authorList>
            <person name="Goeker M."/>
        </authorList>
    </citation>
    <scope>NUCLEOTIDE SEQUENCE [LARGE SCALE GENOMIC DNA]</scope>
    <source>
        <strain evidence="2 3">DSM 4731</strain>
    </source>
</reference>
<organism evidence="2 3">
    <name type="scientific">Brevundimonas aurantiaca</name>
    <dbReference type="NCBI Taxonomy" id="74316"/>
    <lineage>
        <taxon>Bacteria</taxon>
        <taxon>Pseudomonadati</taxon>
        <taxon>Pseudomonadota</taxon>
        <taxon>Alphaproteobacteria</taxon>
        <taxon>Caulobacterales</taxon>
        <taxon>Caulobacteraceae</taxon>
        <taxon>Brevundimonas</taxon>
    </lineage>
</organism>
<keyword evidence="3" id="KW-1185">Reference proteome</keyword>
<dbReference type="Proteomes" id="UP000527324">
    <property type="component" value="Unassembled WGS sequence"/>
</dbReference>
<dbReference type="AlphaFoldDB" id="A0A7W9C6X7"/>
<feature type="domain" description="ABC-three component systems C-terminal" evidence="1">
    <location>
        <begin position="267"/>
        <end position="386"/>
    </location>
</feature>
<protein>
    <recommendedName>
        <fullName evidence="1">ABC-three component systems C-terminal domain-containing protein</fullName>
    </recommendedName>
</protein>
<dbReference type="RefSeq" id="WP_035307863.1">
    <property type="nucleotide sequence ID" value="NZ_CAJFZW010000001.1"/>
</dbReference>
<dbReference type="GeneID" id="88840156"/>